<evidence type="ECO:0000313" key="9">
    <source>
        <dbReference type="EMBL" id="GLI68543.1"/>
    </source>
</evidence>
<name>A0ABQ5SGH2_9CHLO</name>
<feature type="signal peptide" evidence="8">
    <location>
        <begin position="1"/>
        <end position="42"/>
    </location>
</feature>
<keyword evidence="6" id="KW-0472">Membrane</keyword>
<gene>
    <name evidence="9" type="ORF">VaNZ11_012985</name>
</gene>
<dbReference type="InterPro" id="IPR011050">
    <property type="entry name" value="Pectin_lyase_fold/virulence"/>
</dbReference>
<protein>
    <recommendedName>
        <fullName evidence="11">Right handed beta helix domain-containing protein</fullName>
    </recommendedName>
</protein>
<proteinExistence type="predicted"/>
<keyword evidence="7" id="KW-0998">Cell outer membrane</keyword>
<comment type="subcellular location">
    <subcellularLocation>
        <location evidence="1">Cell envelope</location>
    </subcellularLocation>
    <subcellularLocation>
        <location evidence="2">Cell outer membrane</location>
    </subcellularLocation>
    <subcellularLocation>
        <location evidence="3">Secreted</location>
    </subcellularLocation>
</comment>
<evidence type="ECO:0008006" key="11">
    <source>
        <dbReference type="Google" id="ProtNLM"/>
    </source>
</evidence>
<feature type="chain" id="PRO_5045831022" description="Right handed beta helix domain-containing protein" evidence="8">
    <location>
        <begin position="43"/>
        <end position="842"/>
    </location>
</feature>
<dbReference type="Pfam" id="PF02415">
    <property type="entry name" value="Chlam_PMP"/>
    <property type="match status" value="1"/>
</dbReference>
<evidence type="ECO:0000256" key="1">
    <source>
        <dbReference type="ARBA" id="ARBA00004196"/>
    </source>
</evidence>
<dbReference type="InterPro" id="IPR003368">
    <property type="entry name" value="POMP_repeat"/>
</dbReference>
<keyword evidence="10" id="KW-1185">Reference proteome</keyword>
<accession>A0ABQ5SGH2</accession>
<evidence type="ECO:0000256" key="3">
    <source>
        <dbReference type="ARBA" id="ARBA00004613"/>
    </source>
</evidence>
<evidence type="ECO:0000313" key="10">
    <source>
        <dbReference type="Proteomes" id="UP001165090"/>
    </source>
</evidence>
<dbReference type="Proteomes" id="UP001165090">
    <property type="component" value="Unassembled WGS sequence"/>
</dbReference>
<reference evidence="9 10" key="1">
    <citation type="journal article" date="2023" name="IScience">
        <title>Expanded male sex-determining region conserved during the evolution of homothallism in the green alga Volvox.</title>
        <authorList>
            <person name="Yamamoto K."/>
            <person name="Matsuzaki R."/>
            <person name="Mahakham W."/>
            <person name="Heman W."/>
            <person name="Sekimoto H."/>
            <person name="Kawachi M."/>
            <person name="Minakuchi Y."/>
            <person name="Toyoda A."/>
            <person name="Nozaki H."/>
        </authorList>
    </citation>
    <scope>NUCLEOTIDE SEQUENCE [LARGE SCALE GENOMIC DNA]</scope>
    <source>
        <strain evidence="9 10">NIES-4468</strain>
    </source>
</reference>
<evidence type="ECO:0000256" key="6">
    <source>
        <dbReference type="ARBA" id="ARBA00023136"/>
    </source>
</evidence>
<evidence type="ECO:0000256" key="4">
    <source>
        <dbReference type="ARBA" id="ARBA00022525"/>
    </source>
</evidence>
<evidence type="ECO:0000256" key="5">
    <source>
        <dbReference type="ARBA" id="ARBA00022729"/>
    </source>
</evidence>
<keyword evidence="4" id="KW-0964">Secreted</keyword>
<organism evidence="9 10">
    <name type="scientific">Volvox africanus</name>
    <dbReference type="NCBI Taxonomy" id="51714"/>
    <lineage>
        <taxon>Eukaryota</taxon>
        <taxon>Viridiplantae</taxon>
        <taxon>Chlorophyta</taxon>
        <taxon>core chlorophytes</taxon>
        <taxon>Chlorophyceae</taxon>
        <taxon>CS clade</taxon>
        <taxon>Chlamydomonadales</taxon>
        <taxon>Volvocaceae</taxon>
        <taxon>Volvox</taxon>
    </lineage>
</organism>
<evidence type="ECO:0000256" key="2">
    <source>
        <dbReference type="ARBA" id="ARBA00004442"/>
    </source>
</evidence>
<evidence type="ECO:0000256" key="8">
    <source>
        <dbReference type="SAM" id="SignalP"/>
    </source>
</evidence>
<dbReference type="EMBL" id="BSDZ01000080">
    <property type="protein sequence ID" value="GLI68543.1"/>
    <property type="molecule type" value="Genomic_DNA"/>
</dbReference>
<comment type="caution">
    <text evidence="9">The sequence shown here is derived from an EMBL/GenBank/DDBJ whole genome shotgun (WGS) entry which is preliminary data.</text>
</comment>
<dbReference type="PANTHER" id="PTHR11319:SF35">
    <property type="entry name" value="OUTER MEMBRANE PROTEIN PMPC-RELATED"/>
    <property type="match status" value="1"/>
</dbReference>
<keyword evidence="5 8" id="KW-0732">Signal</keyword>
<sequence>MRQNYAADALVASSHCPRMDSQHRWRALLPLLILVLVQAVTAWAGSKCQMAVEGVPYGDYVLSQAFLRCSGDEVIFRTGYGLLFEASGSAVVKYDTFLMDNILLSDAKDVTFTEVTFVDLDLMDRNPFIISNCTNCTLQNVVMDSIRIYSSADKTPLTIKQGSEVTIQNAVFTTLGVGNALTNVLAIRESKVTLKNVSINNVQLMSRTDPTASVVSVSNGSLLAESSVWENISYDPGQGQLLTIENGAKLELNDCRLTNGNDTATACHPWNVPITIDTGSTARLSNSVLVRIKVMGGSTAVIRNASFSSLWASETLKAPVVQFADSFGALHGIIFKSILATVKQYDNTQGIILDIVNSTVSVTNCLFDQTSWSDSFGSTVESQVVGVMGDGLLRVANTTFNAVGGCGTAIRATTASTLEMAGVSFTNIDTSQAAGDRFATVIVTGNSSFDARGSLWSNINVGNTSNAAAVYGDQNANVKLYDCIFKDITSLGSPAVLWRNLGGRVDIARCIWSNINTASALSFTYVLNGGVVTVNDTHFQGYISAGNLGALSLLSCSLGRDGGSQAPVLLSNVTFINNTAQGAGGAVLVSQCSVSIAGSKFHNNSALAPTAIGGGAVYIQGNSNITITSSEFKFNKALSGLGGGALFVRDRSTLTCRGCVFNSNMASRGFGGALNLQESSVATLESSLFVDNQASDSGGGIFAYVSSLRLRNCTFTSNNVKRLGGAIAVLSGNLSIYSAGESSTSNISKVAAFSPPTYTGTAAVTTSTAQVATTVSEETAFISNRASVSGGGIYAISSNISISSGTTFTSNTASQTGSTVFLNKCALSLSSDIFFAQKKDIV</sequence>
<dbReference type="PANTHER" id="PTHR11319">
    <property type="entry name" value="G PROTEIN-COUPLED RECEPTOR-RELATED"/>
    <property type="match status" value="1"/>
</dbReference>
<dbReference type="SUPFAM" id="SSF51126">
    <property type="entry name" value="Pectin lyase-like"/>
    <property type="match status" value="3"/>
</dbReference>
<evidence type="ECO:0000256" key="7">
    <source>
        <dbReference type="ARBA" id="ARBA00023237"/>
    </source>
</evidence>